<dbReference type="PANTHER" id="PTHR12483:SF115">
    <property type="entry name" value="COPPER TRANSPORT PROTEIN"/>
    <property type="match status" value="1"/>
</dbReference>
<proteinExistence type="inferred from homology"/>
<evidence type="ECO:0000313" key="6">
    <source>
        <dbReference type="EMBL" id="KAI6783775.1"/>
    </source>
</evidence>
<dbReference type="RefSeq" id="XP_051364631.1">
    <property type="nucleotide sequence ID" value="XM_051503670.1"/>
</dbReference>
<dbReference type="GO" id="GO:0016020">
    <property type="term" value="C:membrane"/>
    <property type="evidence" value="ECO:0007669"/>
    <property type="project" value="UniProtKB-SubCell"/>
</dbReference>
<evidence type="ECO:0000256" key="3">
    <source>
        <dbReference type="ARBA" id="ARBA00023136"/>
    </source>
</evidence>
<reference evidence="6" key="1">
    <citation type="journal article" date="2021" name="J Fungi (Basel)">
        <title>Genomic and Metabolomic Analyses of the Marine Fungus Emericellopsis cladophorae: Insights into Saltwater Adaptability Mechanisms and Its Biosynthetic Potential.</title>
        <authorList>
            <person name="Goncalves M.F.M."/>
            <person name="Hilario S."/>
            <person name="Van de Peer Y."/>
            <person name="Esteves A.C."/>
            <person name="Alves A."/>
        </authorList>
    </citation>
    <scope>NUCLEOTIDE SEQUENCE</scope>
    <source>
        <strain evidence="6">MUM 19.33</strain>
    </source>
</reference>
<feature type="transmembrane region" description="Helical" evidence="4">
    <location>
        <begin position="58"/>
        <end position="76"/>
    </location>
</feature>
<feature type="transmembrane region" description="Helical" evidence="4">
    <location>
        <begin position="134"/>
        <end position="150"/>
    </location>
</feature>
<gene>
    <name evidence="6" type="ORF">J7T54_001651</name>
</gene>
<dbReference type="GeneID" id="75828168"/>
<feature type="transmembrane region" description="Helical" evidence="4">
    <location>
        <begin position="111"/>
        <end position="128"/>
    </location>
</feature>
<keyword evidence="3 4" id="KW-0472">Membrane</keyword>
<keyword evidence="4" id="KW-0813">Transport</keyword>
<comment type="similarity">
    <text evidence="4">Belongs to the copper transporter (Ctr) (TC 1.A.56) family. SLC31A subfamily.</text>
</comment>
<evidence type="ECO:0000256" key="5">
    <source>
        <dbReference type="SAM" id="MobiDB-lite"/>
    </source>
</evidence>
<keyword evidence="1 4" id="KW-0812">Transmembrane</keyword>
<feature type="region of interest" description="Disordered" evidence="5">
    <location>
        <begin position="1"/>
        <end position="24"/>
    </location>
</feature>
<sequence length="163" mass="18560">MEHDQSAMMDHSHMDHGDHMHGGHGDMSKECSMNMLFTWDTENLCIVFRQWRISSTPSLLFSLVAIVFLATGYEGLRALSKKYELATARRIEAIPRQNQNQAEQRAHLIKGLLYALQNFYAFMLMLIFMTYNGWVMIAVSLGAFLGYVVFGQTTSSTKDNACH</sequence>
<evidence type="ECO:0000256" key="2">
    <source>
        <dbReference type="ARBA" id="ARBA00022989"/>
    </source>
</evidence>
<comment type="subcellular location">
    <subcellularLocation>
        <location evidence="4">Membrane</location>
        <topology evidence="4">Multi-pass membrane protein</topology>
    </subcellularLocation>
</comment>
<evidence type="ECO:0000256" key="1">
    <source>
        <dbReference type="ARBA" id="ARBA00022692"/>
    </source>
</evidence>
<keyword evidence="4" id="KW-0187">Copper transport</keyword>
<accession>A0A9P9Y5L4</accession>
<dbReference type="PANTHER" id="PTHR12483">
    <property type="entry name" value="SOLUTE CARRIER FAMILY 31 COPPER TRANSPORTERS"/>
    <property type="match status" value="1"/>
</dbReference>
<evidence type="ECO:0000256" key="4">
    <source>
        <dbReference type="RuleBase" id="RU367022"/>
    </source>
</evidence>
<dbReference type="InterPro" id="IPR007274">
    <property type="entry name" value="Cop_transporter"/>
</dbReference>
<dbReference type="Pfam" id="PF04145">
    <property type="entry name" value="Ctr"/>
    <property type="match status" value="1"/>
</dbReference>
<name>A0A9P9Y5L4_9HYPO</name>
<keyword evidence="2 4" id="KW-1133">Transmembrane helix</keyword>
<comment type="caution">
    <text evidence="6">The sequence shown here is derived from an EMBL/GenBank/DDBJ whole genome shotgun (WGS) entry which is preliminary data.</text>
</comment>
<dbReference type="OrthoDB" id="161814at2759"/>
<evidence type="ECO:0000313" key="7">
    <source>
        <dbReference type="Proteomes" id="UP001055219"/>
    </source>
</evidence>
<keyword evidence="7" id="KW-1185">Reference proteome</keyword>
<dbReference type="Proteomes" id="UP001055219">
    <property type="component" value="Unassembled WGS sequence"/>
</dbReference>
<dbReference type="AlphaFoldDB" id="A0A9P9Y5L4"/>
<protein>
    <recommendedName>
        <fullName evidence="4">Copper transport protein</fullName>
    </recommendedName>
</protein>
<dbReference type="GO" id="GO:0005375">
    <property type="term" value="F:copper ion transmembrane transporter activity"/>
    <property type="evidence" value="ECO:0007669"/>
    <property type="project" value="UniProtKB-UniRule"/>
</dbReference>
<keyword evidence="4" id="KW-0186">Copper</keyword>
<reference evidence="6" key="2">
    <citation type="submission" date="2022-07" db="EMBL/GenBank/DDBJ databases">
        <authorList>
            <person name="Goncalves M.F.M."/>
            <person name="Hilario S."/>
            <person name="Van De Peer Y."/>
            <person name="Esteves A.C."/>
            <person name="Alves A."/>
        </authorList>
    </citation>
    <scope>NUCLEOTIDE SEQUENCE</scope>
    <source>
        <strain evidence="6">MUM 19.33</strain>
    </source>
</reference>
<organism evidence="6 7">
    <name type="scientific">Emericellopsis cladophorae</name>
    <dbReference type="NCBI Taxonomy" id="2686198"/>
    <lineage>
        <taxon>Eukaryota</taxon>
        <taxon>Fungi</taxon>
        <taxon>Dikarya</taxon>
        <taxon>Ascomycota</taxon>
        <taxon>Pezizomycotina</taxon>
        <taxon>Sordariomycetes</taxon>
        <taxon>Hypocreomycetidae</taxon>
        <taxon>Hypocreales</taxon>
        <taxon>Bionectriaceae</taxon>
        <taxon>Emericellopsis</taxon>
    </lineage>
</organism>
<dbReference type="EMBL" id="JAGIXG020000006">
    <property type="protein sequence ID" value="KAI6783775.1"/>
    <property type="molecule type" value="Genomic_DNA"/>
</dbReference>
<keyword evidence="4" id="KW-0406">Ion transport</keyword>